<accession>A0ABP4UL34</accession>
<dbReference type="InterPro" id="IPR050584">
    <property type="entry name" value="Cholesterol_7-desaturase"/>
</dbReference>
<dbReference type="PANTHER" id="PTHR21266">
    <property type="entry name" value="IRON-SULFUR DOMAIN CONTAINING PROTEIN"/>
    <property type="match status" value="1"/>
</dbReference>
<dbReference type="EMBL" id="BAAAPL010000002">
    <property type="protein sequence ID" value="GAA1705586.1"/>
    <property type="molecule type" value="Genomic_DNA"/>
</dbReference>
<keyword evidence="2" id="KW-0479">Metal-binding</keyword>
<evidence type="ECO:0000256" key="1">
    <source>
        <dbReference type="ARBA" id="ARBA00022714"/>
    </source>
</evidence>
<proteinExistence type="predicted"/>
<keyword evidence="5" id="KW-0411">Iron-sulfur</keyword>
<keyword evidence="1" id="KW-0001">2Fe-2S</keyword>
<name>A0ABP4UL34_9MICO</name>
<evidence type="ECO:0000256" key="2">
    <source>
        <dbReference type="ARBA" id="ARBA00022723"/>
    </source>
</evidence>
<protein>
    <submittedName>
        <fullName evidence="7">Molybdenum cofactor-independent xanthine hydroxylase subunit HpxD</fullName>
    </submittedName>
</protein>
<dbReference type="SUPFAM" id="SSF50022">
    <property type="entry name" value="ISP domain"/>
    <property type="match status" value="1"/>
</dbReference>
<dbReference type="InterPro" id="IPR044043">
    <property type="entry name" value="VanA_C_cat"/>
</dbReference>
<evidence type="ECO:0000256" key="3">
    <source>
        <dbReference type="ARBA" id="ARBA00023002"/>
    </source>
</evidence>
<dbReference type="PANTHER" id="PTHR21266:SF60">
    <property type="entry name" value="3-KETOSTEROID-9-ALPHA-MONOOXYGENASE, OXYGENASE COMPONENT"/>
    <property type="match status" value="1"/>
</dbReference>
<keyword evidence="3" id="KW-0560">Oxidoreductase</keyword>
<dbReference type="Gene3D" id="3.90.380.10">
    <property type="entry name" value="Naphthalene 1,2-dioxygenase Alpha Subunit, Chain A, domain 1"/>
    <property type="match status" value="1"/>
</dbReference>
<comment type="caution">
    <text evidence="7">The sequence shown here is derived from an EMBL/GenBank/DDBJ whole genome shotgun (WGS) entry which is preliminary data.</text>
</comment>
<dbReference type="Pfam" id="PF00355">
    <property type="entry name" value="Rieske"/>
    <property type="match status" value="1"/>
</dbReference>
<feature type="domain" description="Rieske" evidence="6">
    <location>
        <begin position="36"/>
        <end position="140"/>
    </location>
</feature>
<keyword evidence="4" id="KW-0408">Iron</keyword>
<gene>
    <name evidence="7" type="primary">hpxD_1</name>
    <name evidence="7" type="ORF">GCM10009808_24440</name>
</gene>
<dbReference type="Gene3D" id="2.102.10.10">
    <property type="entry name" value="Rieske [2Fe-2S] iron-sulphur domain"/>
    <property type="match status" value="1"/>
</dbReference>
<dbReference type="CDD" id="cd03469">
    <property type="entry name" value="Rieske_RO_Alpha_N"/>
    <property type="match status" value="1"/>
</dbReference>
<dbReference type="Pfam" id="PF19112">
    <property type="entry name" value="VanA_C"/>
    <property type="match status" value="1"/>
</dbReference>
<evidence type="ECO:0000259" key="6">
    <source>
        <dbReference type="PROSITE" id="PS51296"/>
    </source>
</evidence>
<evidence type="ECO:0000313" key="7">
    <source>
        <dbReference type="EMBL" id="GAA1705586.1"/>
    </source>
</evidence>
<dbReference type="InterPro" id="IPR036922">
    <property type="entry name" value="Rieske_2Fe-2S_sf"/>
</dbReference>
<dbReference type="RefSeq" id="WP_344073030.1">
    <property type="nucleotide sequence ID" value="NZ_BAAAPL010000002.1"/>
</dbReference>
<dbReference type="InterPro" id="IPR017941">
    <property type="entry name" value="Rieske_2Fe-2S"/>
</dbReference>
<organism evidence="7 8">
    <name type="scientific">Microbacterium sediminicola</name>
    <dbReference type="NCBI Taxonomy" id="415210"/>
    <lineage>
        <taxon>Bacteria</taxon>
        <taxon>Bacillati</taxon>
        <taxon>Actinomycetota</taxon>
        <taxon>Actinomycetes</taxon>
        <taxon>Micrococcales</taxon>
        <taxon>Microbacteriaceae</taxon>
        <taxon>Microbacterium</taxon>
    </lineage>
</organism>
<dbReference type="Proteomes" id="UP001501690">
    <property type="component" value="Unassembled WGS sequence"/>
</dbReference>
<evidence type="ECO:0000256" key="5">
    <source>
        <dbReference type="ARBA" id="ARBA00023014"/>
    </source>
</evidence>
<keyword evidence="8" id="KW-1185">Reference proteome</keyword>
<evidence type="ECO:0000256" key="4">
    <source>
        <dbReference type="ARBA" id="ARBA00023004"/>
    </source>
</evidence>
<dbReference type="SUPFAM" id="SSF55961">
    <property type="entry name" value="Bet v1-like"/>
    <property type="match status" value="1"/>
</dbReference>
<dbReference type="PROSITE" id="PS51296">
    <property type="entry name" value="RIESKE"/>
    <property type="match status" value="1"/>
</dbReference>
<reference evidence="8" key="1">
    <citation type="journal article" date="2019" name="Int. J. Syst. Evol. Microbiol.">
        <title>The Global Catalogue of Microorganisms (GCM) 10K type strain sequencing project: providing services to taxonomists for standard genome sequencing and annotation.</title>
        <authorList>
            <consortium name="The Broad Institute Genomics Platform"/>
            <consortium name="The Broad Institute Genome Sequencing Center for Infectious Disease"/>
            <person name="Wu L."/>
            <person name="Ma J."/>
        </authorList>
    </citation>
    <scope>NUCLEOTIDE SEQUENCE [LARGE SCALE GENOMIC DNA]</scope>
    <source>
        <strain evidence="8">JCM 15577</strain>
    </source>
</reference>
<evidence type="ECO:0000313" key="8">
    <source>
        <dbReference type="Proteomes" id="UP001501690"/>
    </source>
</evidence>
<sequence length="357" mass="40545">MSQVDQFADLESFREARHEGPTHLVISEHPLFRRFWYAIGFSSEFEARPERRRVLSQDIVVWRPSEGAPVSVAYDRCGHRDAPLSLGEVVDCRLVCMYHGWEWDADGTTQRIPQFPDSRIPVKSSLRMVNSDEKYGMVWVCLADDEEGGPIAGIPPLPEYSEEGWRVIPERAWEFECSAMHLLENNFDPGHVSFVHANSFGDRNNPELTDGTAERTDYGILMKADVPVRARPGETGESMRISLSKFYAPFFGSIRTTFPDGLVQVMVKAITPIDDFRSVNVQIVLRNDKESDMPASKVLAFDDVAEDEDKVILNSLPKEFPIARHLNAHAHADRTSLAIRAVWQEMMLGRFVPTYED</sequence>